<sequence length="60" mass="7023">VIRLHDNGRPHIAITMKQTLMELLLHLAYSLDPAPSNYHLSRSMQHAFEDTYFHNYGEVE</sequence>
<organism evidence="2">
    <name type="scientific">Harpegnathos saltator</name>
    <name type="common">Jerdon's jumping ant</name>
    <dbReference type="NCBI Taxonomy" id="610380"/>
    <lineage>
        <taxon>Eukaryota</taxon>
        <taxon>Metazoa</taxon>
        <taxon>Ecdysozoa</taxon>
        <taxon>Arthropoda</taxon>
        <taxon>Hexapoda</taxon>
        <taxon>Insecta</taxon>
        <taxon>Pterygota</taxon>
        <taxon>Neoptera</taxon>
        <taxon>Endopterygota</taxon>
        <taxon>Hymenoptera</taxon>
        <taxon>Apocrita</taxon>
        <taxon>Aculeata</taxon>
        <taxon>Formicoidea</taxon>
        <taxon>Formicidae</taxon>
        <taxon>Ponerinae</taxon>
        <taxon>Ponerini</taxon>
        <taxon>Harpegnathos</taxon>
    </lineage>
</organism>
<dbReference type="InterPro" id="IPR036397">
    <property type="entry name" value="RNaseH_sf"/>
</dbReference>
<dbReference type="EMBL" id="GL449783">
    <property type="protein sequence ID" value="EFN82009.1"/>
    <property type="molecule type" value="Genomic_DNA"/>
</dbReference>
<feature type="non-terminal residue" evidence="1">
    <location>
        <position position="1"/>
    </location>
</feature>
<keyword evidence="2" id="KW-1185">Reference proteome</keyword>
<reference evidence="1 2" key="1">
    <citation type="journal article" date="2010" name="Science">
        <title>Genomic comparison of the ants Camponotus floridanus and Harpegnathos saltator.</title>
        <authorList>
            <person name="Bonasio R."/>
            <person name="Zhang G."/>
            <person name="Ye C."/>
            <person name="Mutti N.S."/>
            <person name="Fang X."/>
            <person name="Qin N."/>
            <person name="Donahue G."/>
            <person name="Yang P."/>
            <person name="Li Q."/>
            <person name="Li C."/>
            <person name="Zhang P."/>
            <person name="Huang Z."/>
            <person name="Berger S.L."/>
            <person name="Reinberg D."/>
            <person name="Wang J."/>
            <person name="Liebig J."/>
        </authorList>
    </citation>
    <scope>NUCLEOTIDE SEQUENCE [LARGE SCALE GENOMIC DNA]</scope>
    <source>
        <strain evidence="1 2">R22 G/1</strain>
    </source>
</reference>
<protein>
    <recommendedName>
        <fullName evidence="3">Histone-lysine N-methyltransferase SETMAR</fullName>
    </recommendedName>
</protein>
<evidence type="ECO:0008006" key="3">
    <source>
        <dbReference type="Google" id="ProtNLM"/>
    </source>
</evidence>
<gene>
    <name evidence="1" type="ORF">EAI_14401</name>
</gene>
<accession>E2BQL8</accession>
<proteinExistence type="predicted"/>
<dbReference type="GO" id="GO:0003676">
    <property type="term" value="F:nucleic acid binding"/>
    <property type="evidence" value="ECO:0007669"/>
    <property type="project" value="InterPro"/>
</dbReference>
<name>E2BQL8_HARSA</name>
<dbReference type="Proteomes" id="UP000008237">
    <property type="component" value="Unassembled WGS sequence"/>
</dbReference>
<dbReference type="Gene3D" id="3.30.420.10">
    <property type="entry name" value="Ribonuclease H-like superfamily/Ribonuclease H"/>
    <property type="match status" value="1"/>
</dbReference>
<evidence type="ECO:0000313" key="1">
    <source>
        <dbReference type="EMBL" id="EFN82009.1"/>
    </source>
</evidence>
<dbReference type="AlphaFoldDB" id="E2BQL8"/>
<evidence type="ECO:0000313" key="2">
    <source>
        <dbReference type="Proteomes" id="UP000008237"/>
    </source>
</evidence>
<feature type="non-terminal residue" evidence="1">
    <location>
        <position position="60"/>
    </location>
</feature>
<dbReference type="InParanoid" id="E2BQL8"/>